<dbReference type="SMART" id="SM00983">
    <property type="entry name" value="TPK_B1_binding"/>
    <property type="match status" value="1"/>
</dbReference>
<accession>A0A8J7MNC5</accession>
<dbReference type="NCBIfam" id="TIGR01378">
    <property type="entry name" value="thi_PPkinase"/>
    <property type="match status" value="1"/>
</dbReference>
<evidence type="ECO:0000259" key="6">
    <source>
        <dbReference type="SMART" id="SM00983"/>
    </source>
</evidence>
<evidence type="ECO:0000256" key="5">
    <source>
        <dbReference type="NCBIfam" id="TIGR01378"/>
    </source>
</evidence>
<keyword evidence="8" id="KW-1185">Reference proteome</keyword>
<dbReference type="InterPro" id="IPR006282">
    <property type="entry name" value="Thi_PPkinase"/>
</dbReference>
<dbReference type="GO" id="GO:0030975">
    <property type="term" value="F:thiamine binding"/>
    <property type="evidence" value="ECO:0007669"/>
    <property type="project" value="InterPro"/>
</dbReference>
<evidence type="ECO:0000256" key="4">
    <source>
        <dbReference type="ARBA" id="ARBA00022840"/>
    </source>
</evidence>
<dbReference type="GO" id="GO:0004788">
    <property type="term" value="F:thiamine diphosphokinase activity"/>
    <property type="evidence" value="ECO:0007669"/>
    <property type="project" value="UniProtKB-UniRule"/>
</dbReference>
<organism evidence="7 8">
    <name type="scientific">Fuscibacter oryzae</name>
    <dbReference type="NCBI Taxonomy" id="2803939"/>
    <lineage>
        <taxon>Bacteria</taxon>
        <taxon>Pseudomonadati</taxon>
        <taxon>Pseudomonadota</taxon>
        <taxon>Alphaproteobacteria</taxon>
        <taxon>Rhodobacterales</taxon>
        <taxon>Paracoccaceae</taxon>
        <taxon>Fuscibacter</taxon>
    </lineage>
</organism>
<name>A0A8J7MNC5_9RHOB</name>
<reference evidence="7" key="1">
    <citation type="submission" date="2021-01" db="EMBL/GenBank/DDBJ databases">
        <title>Genome seq and assembly of Tabrizicola sp. KVB23.</title>
        <authorList>
            <person name="Chhetri G."/>
        </authorList>
    </citation>
    <scope>NUCLEOTIDE SEQUENCE</scope>
    <source>
        <strain evidence="7">KVB23</strain>
    </source>
</reference>
<dbReference type="InterPro" id="IPR036759">
    <property type="entry name" value="TPK_catalytic_sf"/>
</dbReference>
<dbReference type="InterPro" id="IPR053149">
    <property type="entry name" value="TPK"/>
</dbReference>
<evidence type="ECO:0000256" key="2">
    <source>
        <dbReference type="ARBA" id="ARBA00022741"/>
    </source>
</evidence>
<gene>
    <name evidence="7" type="ORF">JI744_04710</name>
</gene>
<comment type="caution">
    <text evidence="7">The sequence shown here is derived from an EMBL/GenBank/DDBJ whole genome shotgun (WGS) entry which is preliminary data.</text>
</comment>
<dbReference type="InterPro" id="IPR007371">
    <property type="entry name" value="TPK_catalytic"/>
</dbReference>
<dbReference type="Gene3D" id="3.40.50.10240">
    <property type="entry name" value="Thiamin pyrophosphokinase, catalytic domain"/>
    <property type="match status" value="1"/>
</dbReference>
<sequence length="220" mass="23273">MHAPIVETTAGVILAGGAPFSAALLARAQGYADEIIAADGGADRLLRLGVTPRAVIGDLDSISAAARARLSDRLFPISEQVTTDFDKALRSVMAPYVLALGFQGARLDHGLAVLNTLVRYADRRVLVLGPRDVTFHAPGRLKLTLPIGTRLSLFPMAAVTGRSTGLRWPIDGLEFAPDGMIGTSNEVSEAVVRLEFDGPGMLVILPVRQLPAVLMSLCPP</sequence>
<evidence type="ECO:0000256" key="1">
    <source>
        <dbReference type="ARBA" id="ARBA00022679"/>
    </source>
</evidence>
<dbReference type="PANTHER" id="PTHR41299:SF1">
    <property type="entry name" value="THIAMINE PYROPHOSPHOKINASE"/>
    <property type="match status" value="1"/>
</dbReference>
<dbReference type="GO" id="GO:0005524">
    <property type="term" value="F:ATP binding"/>
    <property type="evidence" value="ECO:0007669"/>
    <property type="project" value="UniProtKB-KW"/>
</dbReference>
<dbReference type="Proteomes" id="UP000619033">
    <property type="component" value="Unassembled WGS sequence"/>
</dbReference>
<dbReference type="GO" id="GO:0016301">
    <property type="term" value="F:kinase activity"/>
    <property type="evidence" value="ECO:0007669"/>
    <property type="project" value="UniProtKB-KW"/>
</dbReference>
<evidence type="ECO:0000256" key="3">
    <source>
        <dbReference type="ARBA" id="ARBA00022777"/>
    </source>
</evidence>
<dbReference type="SUPFAM" id="SSF63999">
    <property type="entry name" value="Thiamin pyrophosphokinase, catalytic domain"/>
    <property type="match status" value="1"/>
</dbReference>
<dbReference type="SUPFAM" id="SSF63862">
    <property type="entry name" value="Thiamin pyrophosphokinase, substrate-binding domain"/>
    <property type="match status" value="1"/>
</dbReference>
<dbReference type="Pfam" id="PF04263">
    <property type="entry name" value="TPK_catalytic"/>
    <property type="match status" value="1"/>
</dbReference>
<dbReference type="Pfam" id="PF04265">
    <property type="entry name" value="TPK_B1_binding"/>
    <property type="match status" value="1"/>
</dbReference>
<protein>
    <recommendedName>
        <fullName evidence="5">Thiamine diphosphokinase</fullName>
        <ecNumber evidence="5">2.7.6.2</ecNumber>
    </recommendedName>
</protein>
<feature type="domain" description="Thiamin pyrophosphokinase thiamin-binding" evidence="6">
    <location>
        <begin position="139"/>
        <end position="203"/>
    </location>
</feature>
<dbReference type="EC" id="2.7.6.2" evidence="5"/>
<dbReference type="PANTHER" id="PTHR41299">
    <property type="entry name" value="THIAMINE PYROPHOSPHOKINASE"/>
    <property type="match status" value="1"/>
</dbReference>
<proteinExistence type="predicted"/>
<dbReference type="GO" id="GO:0009229">
    <property type="term" value="P:thiamine diphosphate biosynthetic process"/>
    <property type="evidence" value="ECO:0007669"/>
    <property type="project" value="InterPro"/>
</dbReference>
<evidence type="ECO:0000313" key="7">
    <source>
        <dbReference type="EMBL" id="MBL4927402.1"/>
    </source>
</evidence>
<dbReference type="GO" id="GO:0006772">
    <property type="term" value="P:thiamine metabolic process"/>
    <property type="evidence" value="ECO:0007669"/>
    <property type="project" value="UniProtKB-UniRule"/>
</dbReference>
<keyword evidence="4" id="KW-0067">ATP-binding</keyword>
<dbReference type="AlphaFoldDB" id="A0A8J7MNC5"/>
<dbReference type="InterPro" id="IPR007373">
    <property type="entry name" value="Thiamin_PyroPKinase_B1-bd"/>
</dbReference>
<dbReference type="InterPro" id="IPR036371">
    <property type="entry name" value="TPK_B1-bd_sf"/>
</dbReference>
<keyword evidence="1 7" id="KW-0808">Transferase</keyword>
<keyword evidence="3" id="KW-0418">Kinase</keyword>
<evidence type="ECO:0000313" key="8">
    <source>
        <dbReference type="Proteomes" id="UP000619033"/>
    </source>
</evidence>
<dbReference type="EMBL" id="JAESVP010000002">
    <property type="protein sequence ID" value="MBL4927402.1"/>
    <property type="molecule type" value="Genomic_DNA"/>
</dbReference>
<dbReference type="CDD" id="cd07995">
    <property type="entry name" value="TPK"/>
    <property type="match status" value="1"/>
</dbReference>
<keyword evidence="2" id="KW-0547">Nucleotide-binding</keyword>